<name>A0A8T0MYI7_PANVG</name>
<dbReference type="InterPro" id="IPR005061">
    <property type="entry name" value="Ist1"/>
</dbReference>
<dbReference type="FunFam" id="1.20.1260.60:FF:000002">
    <property type="entry name" value="Vacuolar protein sorting-associated protein IST1"/>
    <property type="match status" value="1"/>
</dbReference>
<gene>
    <name evidence="3" type="ORF">PVAP13_9NG670500</name>
</gene>
<feature type="region of interest" description="Disordered" evidence="2">
    <location>
        <begin position="188"/>
        <end position="211"/>
    </location>
</feature>
<evidence type="ECO:0000256" key="2">
    <source>
        <dbReference type="SAM" id="MobiDB-lite"/>
    </source>
</evidence>
<evidence type="ECO:0000256" key="1">
    <source>
        <dbReference type="ARBA" id="ARBA00005536"/>
    </source>
</evidence>
<evidence type="ECO:0000313" key="4">
    <source>
        <dbReference type="Proteomes" id="UP000823388"/>
    </source>
</evidence>
<evidence type="ECO:0000313" key="3">
    <source>
        <dbReference type="EMBL" id="KAG2541995.1"/>
    </source>
</evidence>
<dbReference type="OrthoDB" id="29853at2759"/>
<organism evidence="3 4">
    <name type="scientific">Panicum virgatum</name>
    <name type="common">Blackwell switchgrass</name>
    <dbReference type="NCBI Taxonomy" id="38727"/>
    <lineage>
        <taxon>Eukaryota</taxon>
        <taxon>Viridiplantae</taxon>
        <taxon>Streptophyta</taxon>
        <taxon>Embryophyta</taxon>
        <taxon>Tracheophyta</taxon>
        <taxon>Spermatophyta</taxon>
        <taxon>Magnoliopsida</taxon>
        <taxon>Liliopsida</taxon>
        <taxon>Poales</taxon>
        <taxon>Poaceae</taxon>
        <taxon>PACMAD clade</taxon>
        <taxon>Panicoideae</taxon>
        <taxon>Panicodae</taxon>
        <taxon>Paniceae</taxon>
        <taxon>Panicinae</taxon>
        <taxon>Panicum</taxon>
        <taxon>Panicum sect. Hiantes</taxon>
    </lineage>
</organism>
<dbReference type="InterPro" id="IPR042277">
    <property type="entry name" value="IST1-like"/>
</dbReference>
<proteinExistence type="inferred from homology"/>
<reference evidence="3" key="1">
    <citation type="submission" date="2020-05" db="EMBL/GenBank/DDBJ databases">
        <title>WGS assembly of Panicum virgatum.</title>
        <authorList>
            <person name="Lovell J.T."/>
            <person name="Jenkins J."/>
            <person name="Shu S."/>
            <person name="Juenger T.E."/>
            <person name="Schmutz J."/>
        </authorList>
    </citation>
    <scope>NUCLEOTIDE SEQUENCE</scope>
    <source>
        <strain evidence="3">AP13</strain>
    </source>
</reference>
<evidence type="ECO:0008006" key="5">
    <source>
        <dbReference type="Google" id="ProtNLM"/>
    </source>
</evidence>
<protein>
    <recommendedName>
        <fullName evidence="5">IST1-like protein</fullName>
    </recommendedName>
</protein>
<comment type="caution">
    <text evidence="3">The sequence shown here is derived from an EMBL/GenBank/DDBJ whole genome shotgun (WGS) entry which is preliminary data.</text>
</comment>
<dbReference type="Proteomes" id="UP000823388">
    <property type="component" value="Chromosome 9N"/>
</dbReference>
<feature type="compositionally biased region" description="Polar residues" evidence="2">
    <location>
        <begin position="189"/>
        <end position="202"/>
    </location>
</feature>
<dbReference type="GO" id="GO:0015031">
    <property type="term" value="P:protein transport"/>
    <property type="evidence" value="ECO:0007669"/>
    <property type="project" value="InterPro"/>
</dbReference>
<dbReference type="PANTHER" id="PTHR12161">
    <property type="entry name" value="IST1 FAMILY MEMBER"/>
    <property type="match status" value="1"/>
</dbReference>
<dbReference type="Gene3D" id="1.20.1260.60">
    <property type="entry name" value="Vacuolar protein sorting-associated protein Ist1"/>
    <property type="match status" value="1"/>
</dbReference>
<keyword evidence="4" id="KW-1185">Reference proteome</keyword>
<dbReference type="AlphaFoldDB" id="A0A8T0MYI7"/>
<accession>A0A8T0MYI7</accession>
<sequence length="211" mass="23359">MGFIHRTSKQTGRVKNLLGLALSRLAVARRPRLARKSISRSDVGQLLALGHLDCALHRAEQVIEEDNMLEAFNIIEQYCNRLIEHAKQLDKPDECGDDIGEAAAGIMFAAGWCGDLPELLFARTILANKFGGDFAMMAKEGTGVVDPMLVWKLSGNKRNMELKKKVVKEIAAENNIQVDFSDFPEMVEQNGSDKVPHQSNQEAILGSGNRR</sequence>
<dbReference type="PANTHER" id="PTHR12161:SF26">
    <property type="entry name" value="EXPRESSED PROTEIN"/>
    <property type="match status" value="1"/>
</dbReference>
<dbReference type="Pfam" id="PF03398">
    <property type="entry name" value="Ist1"/>
    <property type="match status" value="1"/>
</dbReference>
<comment type="similarity">
    <text evidence="1">Belongs to the IST1 family.</text>
</comment>
<dbReference type="EMBL" id="CM029054">
    <property type="protein sequence ID" value="KAG2541995.1"/>
    <property type="molecule type" value="Genomic_DNA"/>
</dbReference>